<evidence type="ECO:0000313" key="1">
    <source>
        <dbReference type="EnsemblPlants" id="Solyc12g014390.2.1"/>
    </source>
</evidence>
<protein>
    <recommendedName>
        <fullName evidence="3">Reverse transcriptase zinc-binding domain-containing protein</fullName>
    </recommendedName>
</protein>
<dbReference type="Gramene" id="Solyc12g014390.2.1">
    <property type="protein sequence ID" value="Solyc12g014390.2.1"/>
    <property type="gene ID" value="Solyc12g014390.2"/>
</dbReference>
<proteinExistence type="predicted"/>
<dbReference type="EnsemblPlants" id="Solyc12g014390.2.1">
    <property type="protein sequence ID" value="Solyc12g014390.2.1"/>
    <property type="gene ID" value="Solyc12g014390.2"/>
</dbReference>
<evidence type="ECO:0000313" key="2">
    <source>
        <dbReference type="Proteomes" id="UP000004994"/>
    </source>
</evidence>
<dbReference type="Proteomes" id="UP000004994">
    <property type="component" value="Chromosome 12"/>
</dbReference>
<organism evidence="1">
    <name type="scientific">Solanum lycopersicum</name>
    <name type="common">Tomato</name>
    <name type="synonym">Lycopersicon esculentum</name>
    <dbReference type="NCBI Taxonomy" id="4081"/>
    <lineage>
        <taxon>Eukaryota</taxon>
        <taxon>Viridiplantae</taxon>
        <taxon>Streptophyta</taxon>
        <taxon>Embryophyta</taxon>
        <taxon>Tracheophyta</taxon>
        <taxon>Spermatophyta</taxon>
        <taxon>Magnoliopsida</taxon>
        <taxon>eudicotyledons</taxon>
        <taxon>Gunneridae</taxon>
        <taxon>Pentapetalae</taxon>
        <taxon>asterids</taxon>
        <taxon>lamiids</taxon>
        <taxon>Solanales</taxon>
        <taxon>Solanaceae</taxon>
        <taxon>Solanoideae</taxon>
        <taxon>Solaneae</taxon>
        <taxon>Solanum</taxon>
        <taxon>Solanum subgen. Lycopersicon</taxon>
    </lineage>
</organism>
<keyword evidence="2" id="KW-1185">Reference proteome</keyword>
<accession>A0A3Q7J5C1</accession>
<dbReference type="STRING" id="4081.A0A3Q7J5C1"/>
<evidence type="ECO:0008006" key="3">
    <source>
        <dbReference type="Google" id="ProtNLM"/>
    </source>
</evidence>
<name>A0A3Q7J5C1_SOLLC</name>
<reference evidence="1" key="2">
    <citation type="submission" date="2019-01" db="UniProtKB">
        <authorList>
            <consortium name="EnsemblPlants"/>
        </authorList>
    </citation>
    <scope>IDENTIFICATION</scope>
    <source>
        <strain evidence="1">cv. Heinz 1706</strain>
    </source>
</reference>
<dbReference type="AlphaFoldDB" id="A0A3Q7J5C1"/>
<sequence>MADCQLRFPVVLSLDCVVSVGSPSQVKHLMPIAPPQVWGVTSSHCMVKFIFSNPSKNYMGKLLMWQGIRGRAMGWTEELQWASMYANSGSTAADLYRLSLACCIYALWHERTVLIFQNQKTEINILLRRAVQEIHNRGTIYSRLKRILESLKITILSLF</sequence>
<reference evidence="1" key="1">
    <citation type="journal article" date="2012" name="Nature">
        <title>The tomato genome sequence provides insights into fleshy fruit evolution.</title>
        <authorList>
            <consortium name="Tomato Genome Consortium"/>
        </authorList>
    </citation>
    <scope>NUCLEOTIDE SEQUENCE [LARGE SCALE GENOMIC DNA]</scope>
    <source>
        <strain evidence="1">cv. Heinz 1706</strain>
    </source>
</reference>
<dbReference type="InParanoid" id="A0A3Q7J5C1"/>